<keyword evidence="2" id="KW-1185">Reference proteome</keyword>
<protein>
    <recommendedName>
        <fullName evidence="3">Integrase core domain containing protein</fullName>
    </recommendedName>
</protein>
<proteinExistence type="predicted"/>
<evidence type="ECO:0000313" key="2">
    <source>
        <dbReference type="Proteomes" id="UP000826656"/>
    </source>
</evidence>
<evidence type="ECO:0000313" key="1">
    <source>
        <dbReference type="EMBL" id="KAH0743086.1"/>
    </source>
</evidence>
<dbReference type="EMBL" id="JAIVGD010000023">
    <property type="protein sequence ID" value="KAH0743086.1"/>
    <property type="molecule type" value="Genomic_DNA"/>
</dbReference>
<sequence length="181" mass="20010">MVNAQELEAQRHRLGLEAEIDAARNVHQTAGINQPKLGVQQNAGINQHRVVDENKEVEGVVHPQHQPIAPRGRAQHPAHMMYEEDDADLDRAGATGAIVLPTLPPGVKFTITSTMIQLLNLKGMFRGATGDDASALDECCGNLNEVEVVSIVAYWRATNWLNEMPDDSIRTWNELKKAFLE</sequence>
<dbReference type="Proteomes" id="UP000826656">
    <property type="component" value="Unassembled WGS sequence"/>
</dbReference>
<organism evidence="1 2">
    <name type="scientific">Solanum tuberosum</name>
    <name type="common">Potato</name>
    <dbReference type="NCBI Taxonomy" id="4113"/>
    <lineage>
        <taxon>Eukaryota</taxon>
        <taxon>Viridiplantae</taxon>
        <taxon>Streptophyta</taxon>
        <taxon>Embryophyta</taxon>
        <taxon>Tracheophyta</taxon>
        <taxon>Spermatophyta</taxon>
        <taxon>Magnoliopsida</taxon>
        <taxon>eudicotyledons</taxon>
        <taxon>Gunneridae</taxon>
        <taxon>Pentapetalae</taxon>
        <taxon>asterids</taxon>
        <taxon>lamiids</taxon>
        <taxon>Solanales</taxon>
        <taxon>Solanaceae</taxon>
        <taxon>Solanoideae</taxon>
        <taxon>Solaneae</taxon>
        <taxon>Solanum</taxon>
    </lineage>
</organism>
<evidence type="ECO:0008006" key="3">
    <source>
        <dbReference type="Google" id="ProtNLM"/>
    </source>
</evidence>
<name>A0ABQ7U9Q9_SOLTU</name>
<comment type="caution">
    <text evidence="1">The sequence shown here is derived from an EMBL/GenBank/DDBJ whole genome shotgun (WGS) entry which is preliminary data.</text>
</comment>
<gene>
    <name evidence="1" type="ORF">KY290_031079</name>
</gene>
<accession>A0ABQ7U9Q9</accession>
<reference evidence="1 2" key="1">
    <citation type="journal article" date="2021" name="bioRxiv">
        <title>Chromosome-scale and haplotype-resolved genome assembly of a tetraploid potato cultivar.</title>
        <authorList>
            <person name="Sun H."/>
            <person name="Jiao W.-B."/>
            <person name="Krause K."/>
            <person name="Campoy J.A."/>
            <person name="Goel M."/>
            <person name="Folz-Donahue K."/>
            <person name="Kukat C."/>
            <person name="Huettel B."/>
            <person name="Schneeberger K."/>
        </authorList>
    </citation>
    <scope>NUCLEOTIDE SEQUENCE [LARGE SCALE GENOMIC DNA]</scope>
    <source>
        <strain evidence="1">SolTubOtavaFocal</strain>
        <tissue evidence="1">Leaves</tissue>
    </source>
</reference>